<dbReference type="GO" id="GO:0005576">
    <property type="term" value="C:extracellular region"/>
    <property type="evidence" value="ECO:0007669"/>
    <property type="project" value="UniProtKB-SubCell"/>
</dbReference>
<evidence type="ECO:0000256" key="1">
    <source>
        <dbReference type="ARBA" id="ARBA00004613"/>
    </source>
</evidence>
<reference evidence="5" key="1">
    <citation type="submission" date="2025-08" db="UniProtKB">
        <authorList>
            <consortium name="Ensembl"/>
        </authorList>
    </citation>
    <scope>IDENTIFICATION</scope>
</reference>
<evidence type="ECO:0000256" key="2">
    <source>
        <dbReference type="ARBA" id="ARBA00022525"/>
    </source>
</evidence>
<protein>
    <recommendedName>
        <fullName evidence="4">TGF-beta family profile domain-containing protein</fullName>
    </recommendedName>
</protein>
<keyword evidence="3" id="KW-0339">Growth factor</keyword>
<reference evidence="5" key="2">
    <citation type="submission" date="2025-09" db="UniProtKB">
        <authorList>
            <consortium name="Ensembl"/>
        </authorList>
    </citation>
    <scope>IDENTIFICATION</scope>
</reference>
<dbReference type="InterPro" id="IPR001839">
    <property type="entry name" value="TGF-b_C"/>
</dbReference>
<dbReference type="Pfam" id="PF00019">
    <property type="entry name" value="TGF_beta"/>
    <property type="match status" value="1"/>
</dbReference>
<dbReference type="Ensembl" id="ENSEBUT00000013803.1">
    <property type="protein sequence ID" value="ENSEBUP00000013227.1"/>
    <property type="gene ID" value="ENSEBUG00000008358.1"/>
</dbReference>
<comment type="subcellular location">
    <subcellularLocation>
        <location evidence="1">Secreted</location>
    </subcellularLocation>
</comment>
<dbReference type="PANTHER" id="PTHR15009:SF4">
    <property type="entry name" value="MUELLERIAN-INHIBITING FACTOR"/>
    <property type="match status" value="1"/>
</dbReference>
<name>A0A8C4QC50_EPTBU</name>
<dbReference type="InterPro" id="IPR029034">
    <property type="entry name" value="Cystine-knot_cytokine"/>
</dbReference>
<dbReference type="InterPro" id="IPR021203">
    <property type="entry name" value="Muellerian-inhibiting_factor"/>
</dbReference>
<organism evidence="5 6">
    <name type="scientific">Eptatretus burgeri</name>
    <name type="common">Inshore hagfish</name>
    <dbReference type="NCBI Taxonomy" id="7764"/>
    <lineage>
        <taxon>Eukaryota</taxon>
        <taxon>Metazoa</taxon>
        <taxon>Chordata</taxon>
        <taxon>Craniata</taxon>
        <taxon>Vertebrata</taxon>
        <taxon>Cyclostomata</taxon>
        <taxon>Myxini</taxon>
        <taxon>Myxiniformes</taxon>
        <taxon>Myxinidae</taxon>
        <taxon>Eptatretinae</taxon>
        <taxon>Eptatretus</taxon>
    </lineage>
</organism>
<keyword evidence="2" id="KW-0964">Secreted</keyword>
<evidence type="ECO:0000313" key="6">
    <source>
        <dbReference type="Proteomes" id="UP000694388"/>
    </source>
</evidence>
<dbReference type="PROSITE" id="PS51362">
    <property type="entry name" value="TGF_BETA_2"/>
    <property type="match status" value="1"/>
</dbReference>
<dbReference type="Proteomes" id="UP000694388">
    <property type="component" value="Unplaced"/>
</dbReference>
<feature type="domain" description="TGF-beta family profile" evidence="4">
    <location>
        <begin position="152"/>
        <end position="282"/>
    </location>
</feature>
<comment type="similarity">
    <text evidence="3">Belongs to the TGF-beta family.</text>
</comment>
<evidence type="ECO:0000313" key="5">
    <source>
        <dbReference type="Ensembl" id="ENSEBUP00000013227.1"/>
    </source>
</evidence>
<dbReference type="PANTHER" id="PTHR15009">
    <property type="entry name" value="MUELLERIAN-INHIBITING FACTOR"/>
    <property type="match status" value="1"/>
</dbReference>
<dbReference type="SMART" id="SM00204">
    <property type="entry name" value="TGFB"/>
    <property type="match status" value="1"/>
</dbReference>
<dbReference type="SUPFAM" id="SSF57501">
    <property type="entry name" value="Cystine-knot cytokines"/>
    <property type="match status" value="1"/>
</dbReference>
<proteinExistence type="inferred from homology"/>
<sequence>MHPRLPLYDVRSLLTLPSIPLYVPTTCSLSQPEYSHSGSLNLCEPSLMPSLAPPCGPNYHPPKASAPGPPVCGGYTTALPTWALLSLPLTPTVMSHLHSQRCSAMCLSPTNLFLNFSHGEPSRARHAHCSCRGYRSFLLLKALHTVRAWWLQRRVSRLQRRDIGDERSSFECLLRPLFVNLSIDNIFDDIITEPETVNIQDCGGDCVVLGRPDEFFPHTHYVAHLSEQEHRPCCVPVTFSSVQVIVLESQNNDSETRHEPKTKDVVVLRNYNNLVATTCDCR</sequence>
<accession>A0A8C4QC50</accession>
<evidence type="ECO:0000256" key="3">
    <source>
        <dbReference type="RuleBase" id="RU000354"/>
    </source>
</evidence>
<keyword evidence="6" id="KW-1185">Reference proteome</keyword>
<dbReference type="GO" id="GO:0008083">
    <property type="term" value="F:growth factor activity"/>
    <property type="evidence" value="ECO:0007669"/>
    <property type="project" value="UniProtKB-KW"/>
</dbReference>
<dbReference type="AlphaFoldDB" id="A0A8C4QC50"/>
<evidence type="ECO:0000259" key="4">
    <source>
        <dbReference type="PROSITE" id="PS51362"/>
    </source>
</evidence>
<dbReference type="Gene3D" id="2.10.90.10">
    <property type="entry name" value="Cystine-knot cytokines"/>
    <property type="match status" value="1"/>
</dbReference>